<dbReference type="EMBL" id="CP041637">
    <property type="protein sequence ID" value="QDO94690.1"/>
    <property type="molecule type" value="Genomic_DNA"/>
</dbReference>
<gene>
    <name evidence="1" type="ORF">FNB79_12205</name>
</gene>
<protein>
    <submittedName>
        <fullName evidence="1">Uncharacterized protein</fullName>
    </submittedName>
</protein>
<dbReference type="AlphaFoldDB" id="A0A516GTH4"/>
<reference evidence="1 2" key="1">
    <citation type="submission" date="2019-07" db="EMBL/GenBank/DDBJ databases">
        <title>Genome sequencing for Formosa sp. PS13.</title>
        <authorList>
            <person name="Park S.-J."/>
        </authorList>
    </citation>
    <scope>NUCLEOTIDE SEQUENCE [LARGE SCALE GENOMIC DNA]</scope>
    <source>
        <strain evidence="1 2">PS13</strain>
    </source>
</reference>
<dbReference type="RefSeq" id="WP_143381566.1">
    <property type="nucleotide sequence ID" value="NZ_CP041637.1"/>
</dbReference>
<name>A0A516GTH4_9FLAO</name>
<accession>A0A516GTH4</accession>
<keyword evidence="2" id="KW-1185">Reference proteome</keyword>
<sequence>MKEQPKFPELPSVEEIKKLIAEYETADLEKVSFNKLSVELRKLKWIPILTAKLNKGYHIERARINKPDEIFYSETDIS</sequence>
<evidence type="ECO:0000313" key="1">
    <source>
        <dbReference type="EMBL" id="QDO94690.1"/>
    </source>
</evidence>
<dbReference type="Proteomes" id="UP000319209">
    <property type="component" value="Chromosome"/>
</dbReference>
<organism evidence="1 2">
    <name type="scientific">Formosa sediminum</name>
    <dbReference type="NCBI Taxonomy" id="2594004"/>
    <lineage>
        <taxon>Bacteria</taxon>
        <taxon>Pseudomonadati</taxon>
        <taxon>Bacteroidota</taxon>
        <taxon>Flavobacteriia</taxon>
        <taxon>Flavobacteriales</taxon>
        <taxon>Flavobacteriaceae</taxon>
        <taxon>Formosa</taxon>
    </lineage>
</organism>
<proteinExistence type="predicted"/>
<dbReference type="OrthoDB" id="983161at2"/>
<dbReference type="KEGG" id="fop:FNB79_12205"/>
<evidence type="ECO:0000313" key="2">
    <source>
        <dbReference type="Proteomes" id="UP000319209"/>
    </source>
</evidence>